<reference evidence="1 2" key="1">
    <citation type="submission" date="2012-05" db="EMBL/GenBank/DDBJ databases">
        <title>Recombination and specialization in a pathogen metapopulation.</title>
        <authorList>
            <person name="Gardiner A."/>
            <person name="Kemen E."/>
            <person name="Schultz-Larsen T."/>
            <person name="MacLean D."/>
            <person name="Van Oosterhout C."/>
            <person name="Jones J.D.G."/>
        </authorList>
    </citation>
    <scope>NUCLEOTIDE SEQUENCE [LARGE SCALE GENOMIC DNA]</scope>
    <source>
        <strain evidence="1 2">Ac Nc2</strain>
    </source>
</reference>
<accession>A0A024GH38</accession>
<evidence type="ECO:0000313" key="1">
    <source>
        <dbReference type="EMBL" id="CCI46203.1"/>
    </source>
</evidence>
<organism evidence="1 2">
    <name type="scientific">Albugo candida</name>
    <dbReference type="NCBI Taxonomy" id="65357"/>
    <lineage>
        <taxon>Eukaryota</taxon>
        <taxon>Sar</taxon>
        <taxon>Stramenopiles</taxon>
        <taxon>Oomycota</taxon>
        <taxon>Peronosporomycetes</taxon>
        <taxon>Albuginales</taxon>
        <taxon>Albuginaceae</taxon>
        <taxon>Albugo</taxon>
    </lineage>
</organism>
<dbReference type="InParanoid" id="A0A024GH38"/>
<comment type="caution">
    <text evidence="1">The sequence shown here is derived from an EMBL/GenBank/DDBJ whole genome shotgun (WGS) entry which is preliminary data.</text>
</comment>
<proteinExistence type="predicted"/>
<keyword evidence="2" id="KW-1185">Reference proteome</keyword>
<dbReference type="OrthoDB" id="64616at2759"/>
<protein>
    <submittedName>
        <fullName evidence="1">Uncharacterized protein</fullName>
    </submittedName>
</protein>
<dbReference type="Proteomes" id="UP000053237">
    <property type="component" value="Unassembled WGS sequence"/>
</dbReference>
<gene>
    <name evidence="1" type="ORF">BN9_071320</name>
</gene>
<sequence>MTRNAIALRPILQKLIPVCFVTGAAIELFMVKTGFYEIVTNAEAERRLQFERMRANDIAKRK</sequence>
<dbReference type="EMBL" id="CAIX01000120">
    <property type="protein sequence ID" value="CCI46203.1"/>
    <property type="molecule type" value="Genomic_DNA"/>
</dbReference>
<evidence type="ECO:0000313" key="2">
    <source>
        <dbReference type="Proteomes" id="UP000053237"/>
    </source>
</evidence>
<dbReference type="AlphaFoldDB" id="A0A024GH38"/>
<name>A0A024GH38_9STRA</name>